<protein>
    <submittedName>
        <fullName evidence="1">Uncharacterized protein</fullName>
    </submittedName>
</protein>
<accession>A0ACD5V3I9</accession>
<reference evidence="1" key="2">
    <citation type="submission" date="2025-09" db="UniProtKB">
        <authorList>
            <consortium name="EnsemblPlants"/>
        </authorList>
    </citation>
    <scope>IDENTIFICATION</scope>
</reference>
<evidence type="ECO:0000313" key="2">
    <source>
        <dbReference type="Proteomes" id="UP001732700"/>
    </source>
</evidence>
<proteinExistence type="predicted"/>
<evidence type="ECO:0000313" key="1">
    <source>
        <dbReference type="EnsemblPlants" id="AVESA.00010b.r2.2DG0359600.1.CDS"/>
    </source>
</evidence>
<organism evidence="1 2">
    <name type="scientific">Avena sativa</name>
    <name type="common">Oat</name>
    <dbReference type="NCBI Taxonomy" id="4498"/>
    <lineage>
        <taxon>Eukaryota</taxon>
        <taxon>Viridiplantae</taxon>
        <taxon>Streptophyta</taxon>
        <taxon>Embryophyta</taxon>
        <taxon>Tracheophyta</taxon>
        <taxon>Spermatophyta</taxon>
        <taxon>Magnoliopsida</taxon>
        <taxon>Liliopsida</taxon>
        <taxon>Poales</taxon>
        <taxon>Poaceae</taxon>
        <taxon>BOP clade</taxon>
        <taxon>Pooideae</taxon>
        <taxon>Poodae</taxon>
        <taxon>Poeae</taxon>
        <taxon>Poeae Chloroplast Group 1 (Aveneae type)</taxon>
        <taxon>Aveninae</taxon>
        <taxon>Avena</taxon>
    </lineage>
</organism>
<sequence length="304" mass="34081">MESAAACDNLELVVFPWLAFGHMIPFLELSMRLAARGHAVAFVSTPRNLARLPRVPSELSTRLRFVPLPLPAVEGLPEGAESTADVPHDKIELLKKAMDGLSGPLEAFLSDAAATATTAGRRPDWIIVDFCHHWVPPIADKHKVPCAAFLNLYPTSLAFWGPPWVNAAHPRTRPEDFTVPPKWIPFPSTAFFHRHEAEWLTRAFHTNASGVSDADRLSQLFERCRLTIYRSCHELLEPRMFDLLSDPTSTRSPPSQQGSCYRLITNKTSRRTAQPSPVPTKSYDGLKTSRPSRSSTWPWEARRL</sequence>
<dbReference type="EnsemblPlants" id="AVESA.00010b.r2.2DG0359600.1">
    <property type="protein sequence ID" value="AVESA.00010b.r2.2DG0359600.1.CDS"/>
    <property type="gene ID" value="AVESA.00010b.r2.2DG0359600"/>
</dbReference>
<keyword evidence="2" id="KW-1185">Reference proteome</keyword>
<dbReference type="Proteomes" id="UP001732700">
    <property type="component" value="Chromosome 2D"/>
</dbReference>
<name>A0ACD5V3I9_AVESA</name>
<reference evidence="1" key="1">
    <citation type="submission" date="2021-05" db="EMBL/GenBank/DDBJ databases">
        <authorList>
            <person name="Scholz U."/>
            <person name="Mascher M."/>
            <person name="Fiebig A."/>
        </authorList>
    </citation>
    <scope>NUCLEOTIDE SEQUENCE [LARGE SCALE GENOMIC DNA]</scope>
</reference>